<name>A0ABQ8EX56_9FUNG</name>
<evidence type="ECO:0000313" key="9">
    <source>
        <dbReference type="Proteomes" id="UP001648503"/>
    </source>
</evidence>
<evidence type="ECO:0000313" key="8">
    <source>
        <dbReference type="EMBL" id="KAH6588050.1"/>
    </source>
</evidence>
<keyword evidence="4" id="KW-0819">tRNA processing</keyword>
<protein>
    <recommendedName>
        <fullName evidence="3">tRNA (adenine(58)-N(1))-methyltransferase non-catalytic subunit TRM6</fullName>
    </recommendedName>
    <alternativeName>
        <fullName evidence="6">tRNA(m1A58)-methyltransferase subunit TRM6</fullName>
    </alternativeName>
</protein>
<proteinExistence type="inferred from homology"/>
<accession>A0ABQ8EX56</accession>
<comment type="subcellular location">
    <subcellularLocation>
        <location evidence="1">Nucleus</location>
    </subcellularLocation>
</comment>
<evidence type="ECO:0000256" key="5">
    <source>
        <dbReference type="ARBA" id="ARBA00023242"/>
    </source>
</evidence>
<dbReference type="EMBL" id="JAFCIX010000545">
    <property type="protein sequence ID" value="KAH6588050.1"/>
    <property type="molecule type" value="Genomic_DNA"/>
</dbReference>
<feature type="region of interest" description="Disordered" evidence="7">
    <location>
        <begin position="398"/>
        <end position="430"/>
    </location>
</feature>
<comment type="similarity">
    <text evidence="2">Belongs to the TRM6/GCD10 family.</text>
</comment>
<evidence type="ECO:0000256" key="4">
    <source>
        <dbReference type="ARBA" id="ARBA00022694"/>
    </source>
</evidence>
<evidence type="ECO:0000256" key="1">
    <source>
        <dbReference type="ARBA" id="ARBA00004123"/>
    </source>
</evidence>
<dbReference type="PANTHER" id="PTHR12945">
    <property type="entry name" value="TRANSLATION INITIATION FACTOR EIF3-RELATED"/>
    <property type="match status" value="1"/>
</dbReference>
<gene>
    <name evidence="8" type="ORF">BASA50_010913</name>
</gene>
<feature type="compositionally biased region" description="Polar residues" evidence="7">
    <location>
        <begin position="417"/>
        <end position="430"/>
    </location>
</feature>
<reference evidence="8 9" key="1">
    <citation type="submission" date="2021-02" db="EMBL/GenBank/DDBJ databases">
        <title>Variation within the Batrachochytrium salamandrivorans European outbreak.</title>
        <authorList>
            <person name="Kelly M."/>
            <person name="Pasmans F."/>
            <person name="Shea T.P."/>
            <person name="Munoz J.F."/>
            <person name="Carranza S."/>
            <person name="Cuomo C.A."/>
            <person name="Martel A."/>
        </authorList>
    </citation>
    <scope>NUCLEOTIDE SEQUENCE [LARGE SCALE GENOMIC DNA]</scope>
    <source>
        <strain evidence="8 9">AMFP18/2</strain>
    </source>
</reference>
<evidence type="ECO:0000256" key="3">
    <source>
        <dbReference type="ARBA" id="ARBA00021704"/>
    </source>
</evidence>
<dbReference type="Pfam" id="PF04189">
    <property type="entry name" value="Gcd10p"/>
    <property type="match status" value="1"/>
</dbReference>
<keyword evidence="5" id="KW-0539">Nucleus</keyword>
<evidence type="ECO:0000256" key="7">
    <source>
        <dbReference type="SAM" id="MobiDB-lite"/>
    </source>
</evidence>
<dbReference type="PANTHER" id="PTHR12945:SF0">
    <property type="entry name" value="TRNA (ADENINE(58)-N(1))-METHYLTRANSFERASE NON-CATALYTIC SUBUNIT TRM6"/>
    <property type="match status" value="1"/>
</dbReference>
<dbReference type="InterPro" id="IPR017423">
    <property type="entry name" value="TRM6"/>
</dbReference>
<keyword evidence="9" id="KW-1185">Reference proteome</keyword>
<organism evidence="8 9">
    <name type="scientific">Batrachochytrium salamandrivorans</name>
    <dbReference type="NCBI Taxonomy" id="1357716"/>
    <lineage>
        <taxon>Eukaryota</taxon>
        <taxon>Fungi</taxon>
        <taxon>Fungi incertae sedis</taxon>
        <taxon>Chytridiomycota</taxon>
        <taxon>Chytridiomycota incertae sedis</taxon>
        <taxon>Chytridiomycetes</taxon>
        <taxon>Rhizophydiales</taxon>
        <taxon>Rhizophydiales incertae sedis</taxon>
        <taxon>Batrachochytrium</taxon>
    </lineage>
</organism>
<sequence>MDDDDIIRENEWVLLKLPSGNHKIFVLKAGEKVDLGKFGSFQSDDLIGKFQLVPYEIHGSNEIRRLQNLDFLEEFDFGESLESASNVLIIDDPASQKLSQNDIEAFKQQSLQGIVDHSSLIQSLIKNNSAFDKKTEFSKAKYIKRKQRKFSKIFTAIKPTARMFCDFYLERKPDKTREMRSDTLSQMMTLANVRAGSNFLVVDDMAGLLVGAMLERMQGHGSITVLHDKDQAALDLVRMMNFPATVTNTIYSLPWFHLDALPAYIEPSNEEAALRSRTRRDQIEEVFERVHRGGFDGLLIASRFDAHEIVKKLELLVAPSKPVVVYSPYKEALLEAYNYVRLSHRFVNTQLTESWLREYQVPTTNTGTHPTMTTSGSGGYLFSSTTVIDDGVKISKAGATRSGTGGHSMGTQKRLKTATSDTEMDMSNNT</sequence>
<evidence type="ECO:0000256" key="2">
    <source>
        <dbReference type="ARBA" id="ARBA00008320"/>
    </source>
</evidence>
<comment type="caution">
    <text evidence="8">The sequence shown here is derived from an EMBL/GenBank/DDBJ whole genome shotgun (WGS) entry which is preliminary data.</text>
</comment>
<evidence type="ECO:0000256" key="6">
    <source>
        <dbReference type="ARBA" id="ARBA00032319"/>
    </source>
</evidence>
<dbReference type="Proteomes" id="UP001648503">
    <property type="component" value="Unassembled WGS sequence"/>
</dbReference>